<proteinExistence type="predicted"/>
<feature type="compositionally biased region" description="Low complexity" evidence="1">
    <location>
        <begin position="69"/>
        <end position="88"/>
    </location>
</feature>
<dbReference type="AlphaFoldDB" id="A0A914WL93"/>
<feature type="chain" id="PRO_5037586559" evidence="2">
    <location>
        <begin position="18"/>
        <end position="239"/>
    </location>
</feature>
<protein>
    <submittedName>
        <fullName evidence="4">Uncharacterized protein</fullName>
    </submittedName>
</protein>
<reference evidence="4" key="1">
    <citation type="submission" date="2022-11" db="UniProtKB">
        <authorList>
            <consortium name="WormBaseParasite"/>
        </authorList>
    </citation>
    <scope>IDENTIFICATION</scope>
</reference>
<evidence type="ECO:0000313" key="4">
    <source>
        <dbReference type="WBParaSite" id="PSAMB.scaffold4467size14496.g24427.t1"/>
    </source>
</evidence>
<sequence length="239" mass="25718">MKLIVLILITLTVSVTSQDATSETTVAPTLGVSDEVTTITASAPNATDASSEATTTASVSKSTTEEQATKAASDSTESATVTSVSETTISSSDCRDMTTLCLSYKQLCEVPERCRRPTKSGNSSSSSSSSDESDSAERDKSKHNRRARSTEVELDNDELACSWVRQGNETDLHEVAAECAAYAPQLELRKTNYGVDNSLKGGRGGRHGPKRPLLDCFFREVISKFFRRVCPVTCGTCHR</sequence>
<dbReference type="WBParaSite" id="PSAMB.scaffold4467size14496.g24427.t1">
    <property type="protein sequence ID" value="PSAMB.scaffold4467size14496.g24427.t1"/>
    <property type="gene ID" value="PSAMB.scaffold4467size14496.g24427"/>
</dbReference>
<evidence type="ECO:0000256" key="2">
    <source>
        <dbReference type="SAM" id="SignalP"/>
    </source>
</evidence>
<keyword evidence="2" id="KW-0732">Signal</keyword>
<keyword evidence="3" id="KW-1185">Reference proteome</keyword>
<evidence type="ECO:0000256" key="1">
    <source>
        <dbReference type="SAM" id="MobiDB-lite"/>
    </source>
</evidence>
<feature type="region of interest" description="Disordered" evidence="1">
    <location>
        <begin position="42"/>
        <end position="88"/>
    </location>
</feature>
<feature type="signal peptide" evidence="2">
    <location>
        <begin position="1"/>
        <end position="17"/>
    </location>
</feature>
<feature type="region of interest" description="Disordered" evidence="1">
    <location>
        <begin position="113"/>
        <end position="151"/>
    </location>
</feature>
<accession>A0A914WL93</accession>
<dbReference type="Proteomes" id="UP000887566">
    <property type="component" value="Unplaced"/>
</dbReference>
<organism evidence="3 4">
    <name type="scientific">Plectus sambesii</name>
    <dbReference type="NCBI Taxonomy" id="2011161"/>
    <lineage>
        <taxon>Eukaryota</taxon>
        <taxon>Metazoa</taxon>
        <taxon>Ecdysozoa</taxon>
        <taxon>Nematoda</taxon>
        <taxon>Chromadorea</taxon>
        <taxon>Plectida</taxon>
        <taxon>Plectina</taxon>
        <taxon>Plectoidea</taxon>
        <taxon>Plectidae</taxon>
        <taxon>Plectus</taxon>
    </lineage>
</organism>
<evidence type="ECO:0000313" key="3">
    <source>
        <dbReference type="Proteomes" id="UP000887566"/>
    </source>
</evidence>
<feature type="compositionally biased region" description="Low complexity" evidence="1">
    <location>
        <begin position="46"/>
        <end position="62"/>
    </location>
</feature>
<name>A0A914WL93_9BILA</name>